<dbReference type="PANTHER" id="PTHR20941:SF1">
    <property type="entry name" value="FOLIC ACID SYNTHESIS PROTEIN FOL1"/>
    <property type="match status" value="1"/>
</dbReference>
<dbReference type="Proteomes" id="UP000265750">
    <property type="component" value="Unassembled WGS sequence"/>
</dbReference>
<evidence type="ECO:0000256" key="2">
    <source>
        <dbReference type="ARBA" id="ARBA00001946"/>
    </source>
</evidence>
<dbReference type="EC" id="2.5.1.15" evidence="4 9"/>
<comment type="function">
    <text evidence="9">Catalyzes the condensation of para-aminobenzoate (pABA) with 6-hydroxymethyl-7,8-dihydropterin diphosphate (DHPt-PP) to form 7,8-dihydropteroate (H2Pte), the immediate precursor of folate derivatives.</text>
</comment>
<evidence type="ECO:0000256" key="5">
    <source>
        <dbReference type="ARBA" id="ARBA00022679"/>
    </source>
</evidence>
<evidence type="ECO:0000256" key="4">
    <source>
        <dbReference type="ARBA" id="ARBA00012458"/>
    </source>
</evidence>
<comment type="caution">
    <text evidence="11">The sequence shown here is derived from an EMBL/GenBank/DDBJ whole genome shotgun (WGS) entry which is preliminary data.</text>
</comment>
<evidence type="ECO:0000256" key="3">
    <source>
        <dbReference type="ARBA" id="ARBA00004763"/>
    </source>
</evidence>
<dbReference type="InterPro" id="IPR006390">
    <property type="entry name" value="DHP_synth_dom"/>
</dbReference>
<dbReference type="GO" id="GO:0046654">
    <property type="term" value="P:tetrahydrofolate biosynthetic process"/>
    <property type="evidence" value="ECO:0007669"/>
    <property type="project" value="UniProtKB-UniPathway"/>
</dbReference>
<keyword evidence="7 9" id="KW-0460">Magnesium</keyword>
<dbReference type="PANTHER" id="PTHR20941">
    <property type="entry name" value="FOLATE SYNTHESIS PROTEINS"/>
    <property type="match status" value="1"/>
</dbReference>
<accession>A0A3A1WNY2</accession>
<reference evidence="12" key="1">
    <citation type="submission" date="2018-09" db="EMBL/GenBank/DDBJ databases">
        <authorList>
            <person name="Tuo L."/>
        </authorList>
    </citation>
    <scope>NUCLEOTIDE SEQUENCE [LARGE SCALE GENOMIC DNA]</scope>
    <source>
        <strain evidence="12">M2BS4Y-1</strain>
    </source>
</reference>
<dbReference type="Pfam" id="PF00809">
    <property type="entry name" value="Pterin_bind"/>
    <property type="match status" value="1"/>
</dbReference>
<dbReference type="PROSITE" id="PS00792">
    <property type="entry name" value="DHPS_1"/>
    <property type="match status" value="1"/>
</dbReference>
<keyword evidence="12" id="KW-1185">Reference proteome</keyword>
<keyword evidence="6 9" id="KW-0479">Metal-binding</keyword>
<evidence type="ECO:0000259" key="10">
    <source>
        <dbReference type="PROSITE" id="PS50972"/>
    </source>
</evidence>
<dbReference type="GO" id="GO:0046872">
    <property type="term" value="F:metal ion binding"/>
    <property type="evidence" value="ECO:0007669"/>
    <property type="project" value="UniProtKB-KW"/>
</dbReference>
<dbReference type="GO" id="GO:0046656">
    <property type="term" value="P:folic acid biosynthetic process"/>
    <property type="evidence" value="ECO:0007669"/>
    <property type="project" value="UniProtKB-KW"/>
</dbReference>
<evidence type="ECO:0000313" key="11">
    <source>
        <dbReference type="EMBL" id="RIY03597.1"/>
    </source>
</evidence>
<comment type="similarity">
    <text evidence="9">Belongs to the DHPS family.</text>
</comment>
<dbReference type="InterPro" id="IPR000489">
    <property type="entry name" value="Pterin-binding_dom"/>
</dbReference>
<dbReference type="InterPro" id="IPR011005">
    <property type="entry name" value="Dihydropteroate_synth-like_sf"/>
</dbReference>
<evidence type="ECO:0000256" key="6">
    <source>
        <dbReference type="ARBA" id="ARBA00022723"/>
    </source>
</evidence>
<comment type="pathway">
    <text evidence="3 9">Cofactor biosynthesis; tetrahydrofolate biosynthesis; 7,8-dihydrofolate from 2-amino-4-hydroxy-6-hydroxymethyl-7,8-dihydropteridine diphosphate and 4-aminobenzoate: step 1/2.</text>
</comment>
<comment type="catalytic activity">
    <reaction evidence="1">
        <text>(7,8-dihydropterin-6-yl)methyl diphosphate + 4-aminobenzoate = 7,8-dihydropteroate + diphosphate</text>
        <dbReference type="Rhea" id="RHEA:19949"/>
        <dbReference type="ChEBI" id="CHEBI:17836"/>
        <dbReference type="ChEBI" id="CHEBI:17839"/>
        <dbReference type="ChEBI" id="CHEBI:33019"/>
        <dbReference type="ChEBI" id="CHEBI:72950"/>
        <dbReference type="EC" id="2.5.1.15"/>
    </reaction>
</comment>
<comment type="cofactor">
    <cofactor evidence="2 9">
        <name>Mg(2+)</name>
        <dbReference type="ChEBI" id="CHEBI:18420"/>
    </cofactor>
</comment>
<dbReference type="GO" id="GO:0005829">
    <property type="term" value="C:cytosol"/>
    <property type="evidence" value="ECO:0007669"/>
    <property type="project" value="TreeGrafter"/>
</dbReference>
<protein>
    <recommendedName>
        <fullName evidence="4 9">Dihydropteroate synthase</fullName>
        <shortName evidence="9">DHPS</shortName>
        <ecNumber evidence="4 9">2.5.1.15</ecNumber>
    </recommendedName>
    <alternativeName>
        <fullName evidence="9">Dihydropteroate pyrophosphorylase</fullName>
    </alternativeName>
</protein>
<dbReference type="SUPFAM" id="SSF51717">
    <property type="entry name" value="Dihydropteroate synthetase-like"/>
    <property type="match status" value="1"/>
</dbReference>
<keyword evidence="8 9" id="KW-0289">Folate biosynthesis</keyword>
<evidence type="ECO:0000256" key="7">
    <source>
        <dbReference type="ARBA" id="ARBA00022842"/>
    </source>
</evidence>
<sequence>MNVERIWRLGHRRELRLGPRAVIMGVLNVTPDSFSDGGLYDGSVARAVEAALAMVSEGASIVDVGGESTRPGAEPVDAAEEQRRVLPVIRALRARCEVAISIDTYRAETAALAVEAGASIVNDVWGAQKDRRIAEVAARTGAGLCLMHTGREREKLPDVIEDQRAFLGRSIEIARAAGVADESIVIDPGFGFAKAPEENLELMMRVGELADLGFPILAGTSRKRFVRGVLDRDTGDADVATAATGVLLRERGVSILRVHAVAPTRDALAVVDAALAGRQA</sequence>
<evidence type="ECO:0000256" key="8">
    <source>
        <dbReference type="ARBA" id="ARBA00022909"/>
    </source>
</evidence>
<dbReference type="Gene3D" id="3.20.20.20">
    <property type="entry name" value="Dihydropteroate synthase-like"/>
    <property type="match status" value="1"/>
</dbReference>
<proteinExistence type="inferred from homology"/>
<dbReference type="RefSeq" id="WP_119538254.1">
    <property type="nucleotide sequence ID" value="NZ_QYRN01000001.1"/>
</dbReference>
<dbReference type="OrthoDB" id="9811744at2"/>
<dbReference type="UniPathway" id="UPA00077">
    <property type="reaction ID" value="UER00156"/>
</dbReference>
<dbReference type="PROSITE" id="PS50972">
    <property type="entry name" value="PTERIN_BINDING"/>
    <property type="match status" value="1"/>
</dbReference>
<dbReference type="GO" id="GO:0004156">
    <property type="term" value="F:dihydropteroate synthase activity"/>
    <property type="evidence" value="ECO:0007669"/>
    <property type="project" value="UniProtKB-EC"/>
</dbReference>
<evidence type="ECO:0000313" key="12">
    <source>
        <dbReference type="Proteomes" id="UP000265750"/>
    </source>
</evidence>
<gene>
    <name evidence="11" type="primary">folP</name>
    <name evidence="11" type="ORF">D3218_02290</name>
</gene>
<dbReference type="CDD" id="cd00739">
    <property type="entry name" value="DHPS"/>
    <property type="match status" value="1"/>
</dbReference>
<dbReference type="AlphaFoldDB" id="A0A3A1WNY2"/>
<name>A0A3A1WNY2_9HYPH</name>
<dbReference type="PROSITE" id="PS00793">
    <property type="entry name" value="DHPS_2"/>
    <property type="match status" value="1"/>
</dbReference>
<evidence type="ECO:0000256" key="9">
    <source>
        <dbReference type="RuleBase" id="RU361205"/>
    </source>
</evidence>
<evidence type="ECO:0000256" key="1">
    <source>
        <dbReference type="ARBA" id="ARBA00000012"/>
    </source>
</evidence>
<dbReference type="EMBL" id="QYRN01000001">
    <property type="protein sequence ID" value="RIY03597.1"/>
    <property type="molecule type" value="Genomic_DNA"/>
</dbReference>
<keyword evidence="5 9" id="KW-0808">Transferase</keyword>
<dbReference type="NCBIfam" id="TIGR01496">
    <property type="entry name" value="DHPS"/>
    <property type="match status" value="1"/>
</dbReference>
<organism evidence="11 12">
    <name type="scientific">Aureimonas flava</name>
    <dbReference type="NCBI Taxonomy" id="2320271"/>
    <lineage>
        <taxon>Bacteria</taxon>
        <taxon>Pseudomonadati</taxon>
        <taxon>Pseudomonadota</taxon>
        <taxon>Alphaproteobacteria</taxon>
        <taxon>Hyphomicrobiales</taxon>
        <taxon>Aurantimonadaceae</taxon>
        <taxon>Aureimonas</taxon>
    </lineage>
</organism>
<feature type="domain" description="Pterin-binding" evidence="10">
    <location>
        <begin position="21"/>
        <end position="269"/>
    </location>
</feature>
<dbReference type="InterPro" id="IPR045031">
    <property type="entry name" value="DHP_synth-like"/>
</dbReference>